<sequence>MEARPSILFVIADDASWSHFGAYGDPVAQTPNFDRVAKEGALFTHAFCASPSCTPSRGGILTGQHIWRLGEGANLWSFWPNTAPVYTDLLGEAGYTVGHTGKGWGPGDFTKHGRKNNPAGPQFASFDAFLKTVPDSAPFCFWFGSFNPHRTYEAGIGRKRGKKLESVVVPPYLPDTPEVRSDMLDYYSEIEDFDSELGRLLATLERTGRAQNTLVVVTSDNGFPFPHGKTNLYDAGTRMPLALRWPGRIKPGQKRLELVSHTDLAPTFLEAAGIKVPDSITGQSLLPLLTAGKKQKRDAVYFGRERHFVKARTGNLGYPARAVRTQDFLYIRNLAPERWPAGEPPLYSDIDQAGSLKGSPSKQAVVESTDPRFAAWATGKRPADELYDLKADPHQLTNLAASPKHAATLARLRAQLDETLQKTGDPRAAGNDDFDRYPSFSNAGKQP</sequence>
<dbReference type="AlphaFoldDB" id="A0A7W9SVQ0"/>
<dbReference type="PROSITE" id="PS00523">
    <property type="entry name" value="SULFATASE_1"/>
    <property type="match status" value="1"/>
</dbReference>
<evidence type="ECO:0000256" key="2">
    <source>
        <dbReference type="ARBA" id="ARBA00022801"/>
    </source>
</evidence>
<reference evidence="5 6" key="1">
    <citation type="submission" date="2020-08" db="EMBL/GenBank/DDBJ databases">
        <title>Genomic Encyclopedia of Type Strains, Phase IV (KMG-IV): sequencing the most valuable type-strain genomes for metagenomic binning, comparative biology and taxonomic classification.</title>
        <authorList>
            <person name="Goeker M."/>
        </authorList>
    </citation>
    <scope>NUCLEOTIDE SEQUENCE [LARGE SCALE GENOMIC DNA]</scope>
    <source>
        <strain evidence="5 6">DSM 23562</strain>
    </source>
</reference>
<gene>
    <name evidence="5" type="ORF">HNQ39_005577</name>
</gene>
<dbReference type="CDD" id="cd16027">
    <property type="entry name" value="SGSH"/>
    <property type="match status" value="1"/>
</dbReference>
<dbReference type="Gene3D" id="3.40.720.10">
    <property type="entry name" value="Alkaline Phosphatase, subunit A"/>
    <property type="match status" value="1"/>
</dbReference>
<dbReference type="EMBL" id="JACHGW010000008">
    <property type="protein sequence ID" value="MBB6053735.1"/>
    <property type="molecule type" value="Genomic_DNA"/>
</dbReference>
<evidence type="ECO:0000313" key="5">
    <source>
        <dbReference type="EMBL" id="MBB6053735.1"/>
    </source>
</evidence>
<comment type="caution">
    <text evidence="5">The sequence shown here is derived from an EMBL/GenBank/DDBJ whole genome shotgun (WGS) entry which is preliminary data.</text>
</comment>
<dbReference type="GO" id="GO:0016787">
    <property type="term" value="F:hydrolase activity"/>
    <property type="evidence" value="ECO:0007669"/>
    <property type="project" value="UniProtKB-KW"/>
</dbReference>
<evidence type="ECO:0000259" key="4">
    <source>
        <dbReference type="Pfam" id="PF00884"/>
    </source>
</evidence>
<dbReference type="Pfam" id="PF00884">
    <property type="entry name" value="Sulfatase"/>
    <property type="match status" value="1"/>
</dbReference>
<dbReference type="Proteomes" id="UP000520814">
    <property type="component" value="Unassembled WGS sequence"/>
</dbReference>
<dbReference type="InterPro" id="IPR024607">
    <property type="entry name" value="Sulfatase_CS"/>
</dbReference>
<keyword evidence="6" id="KW-1185">Reference proteome</keyword>
<dbReference type="SUPFAM" id="SSF53649">
    <property type="entry name" value="Alkaline phosphatase-like"/>
    <property type="match status" value="1"/>
</dbReference>
<evidence type="ECO:0000313" key="6">
    <source>
        <dbReference type="Proteomes" id="UP000520814"/>
    </source>
</evidence>
<dbReference type="InterPro" id="IPR052701">
    <property type="entry name" value="GAG_Ulvan_Degrading_Sulfatases"/>
</dbReference>
<proteinExistence type="inferred from homology"/>
<feature type="region of interest" description="Disordered" evidence="3">
    <location>
        <begin position="421"/>
        <end position="447"/>
    </location>
</feature>
<keyword evidence="2" id="KW-0378">Hydrolase</keyword>
<dbReference type="RefSeq" id="WP_184203826.1">
    <property type="nucleotide sequence ID" value="NZ_JACHGW010000008.1"/>
</dbReference>
<evidence type="ECO:0000256" key="3">
    <source>
        <dbReference type="SAM" id="MobiDB-lite"/>
    </source>
</evidence>
<accession>A0A7W9SVQ0</accession>
<organism evidence="5 6">
    <name type="scientific">Armatimonas rosea</name>
    <dbReference type="NCBI Taxonomy" id="685828"/>
    <lineage>
        <taxon>Bacteria</taxon>
        <taxon>Bacillati</taxon>
        <taxon>Armatimonadota</taxon>
        <taxon>Armatimonadia</taxon>
        <taxon>Armatimonadales</taxon>
        <taxon>Armatimonadaceae</taxon>
        <taxon>Armatimonas</taxon>
    </lineage>
</organism>
<evidence type="ECO:0000256" key="1">
    <source>
        <dbReference type="ARBA" id="ARBA00008779"/>
    </source>
</evidence>
<feature type="domain" description="Sulfatase N-terminal" evidence="4">
    <location>
        <begin position="5"/>
        <end position="274"/>
    </location>
</feature>
<dbReference type="PANTHER" id="PTHR43751">
    <property type="entry name" value="SULFATASE"/>
    <property type="match status" value="1"/>
</dbReference>
<name>A0A7W9SVQ0_ARMRO</name>
<dbReference type="PANTHER" id="PTHR43751:SF1">
    <property type="entry name" value="SULFATASE ATSG-RELATED"/>
    <property type="match status" value="1"/>
</dbReference>
<protein>
    <submittedName>
        <fullName evidence="5">Arylsulfatase A-like enzyme</fullName>
    </submittedName>
</protein>
<dbReference type="InterPro" id="IPR017850">
    <property type="entry name" value="Alkaline_phosphatase_core_sf"/>
</dbReference>
<dbReference type="InterPro" id="IPR000917">
    <property type="entry name" value="Sulfatase_N"/>
</dbReference>
<comment type="similarity">
    <text evidence="1">Belongs to the sulfatase family.</text>
</comment>